<feature type="transmembrane region" description="Helical" evidence="8">
    <location>
        <begin position="86"/>
        <end position="107"/>
    </location>
</feature>
<dbReference type="AlphaFoldDB" id="A0A3A4ZEA6"/>
<dbReference type="GO" id="GO:0009103">
    <property type="term" value="P:lipopolysaccharide biosynthetic process"/>
    <property type="evidence" value="ECO:0007669"/>
    <property type="project" value="UniProtKB-ARBA"/>
</dbReference>
<feature type="transmembrane region" description="Helical" evidence="8">
    <location>
        <begin position="56"/>
        <end position="79"/>
    </location>
</feature>
<keyword evidence="4 10" id="KW-0808">Transferase</keyword>
<evidence type="ECO:0000256" key="4">
    <source>
        <dbReference type="ARBA" id="ARBA00022679"/>
    </source>
</evidence>
<dbReference type="EMBL" id="QZJF01000010">
    <property type="protein sequence ID" value="RJR27521.1"/>
    <property type="molecule type" value="Genomic_DNA"/>
</dbReference>
<feature type="non-terminal residue" evidence="10">
    <location>
        <position position="1"/>
    </location>
</feature>
<evidence type="ECO:0000256" key="8">
    <source>
        <dbReference type="SAM" id="Phobius"/>
    </source>
</evidence>
<name>A0A3A4ZEA6_UNCKA</name>
<gene>
    <name evidence="10" type="ORF">C4561_02000</name>
</gene>
<dbReference type="GO" id="GO:0005886">
    <property type="term" value="C:plasma membrane"/>
    <property type="evidence" value="ECO:0007669"/>
    <property type="project" value="UniProtKB-SubCell"/>
</dbReference>
<dbReference type="Proteomes" id="UP000265540">
    <property type="component" value="Unassembled WGS sequence"/>
</dbReference>
<feature type="transmembrane region" description="Helical" evidence="8">
    <location>
        <begin position="113"/>
        <end position="130"/>
    </location>
</feature>
<evidence type="ECO:0000256" key="2">
    <source>
        <dbReference type="ARBA" id="ARBA00022475"/>
    </source>
</evidence>
<proteinExistence type="predicted"/>
<feature type="transmembrane region" description="Helical" evidence="8">
    <location>
        <begin position="334"/>
        <end position="352"/>
    </location>
</feature>
<feature type="transmembrane region" description="Helical" evidence="8">
    <location>
        <begin position="275"/>
        <end position="291"/>
    </location>
</feature>
<sequence length="473" mass="54959">GLNSTHLIPWDEAIYAKISKNMVMGNEYVVQRWIPDRVWYEKPPLYMWMVAGLMKYLGFSSIVARLPSAFFGILTVLLVYKFAGKFFTRTAGFIAALALITTTHFLYYSRASMLDVTCTFFITLSLYFYISRDTRREWMYFIFSGLSAGLAVMTKGVVGLMPFLIMGVYETYVLLTDKNVTWVSITKRFLITLGAGMVVALPWHLIMYKMYGTAFIGNYLGYHVFDRAFSAIEDKGRPILWYLEVMKVSMRIWFVALIPALGYAVYRVFKWDKRGIFFLTWFALILGFFTAAQSKLTWYIIPIYPVACILVGWFSERILSFILNKLPRNNTLQLKALLLYLLLISALFYLFLNRKLVYTTDLTGSQARLLIAKDEIFGTEKKVYIDRLELPLALYYTDGPYEIIDFMPNITSRVPEVARQNEELILITKKGRFSKEVKRYTYEPVIVKEDGDWVLWYMPSEDEVNGLIKSVKF</sequence>
<feature type="transmembrane region" description="Helical" evidence="8">
    <location>
        <begin position="189"/>
        <end position="208"/>
    </location>
</feature>
<feature type="transmembrane region" description="Helical" evidence="8">
    <location>
        <begin position="252"/>
        <end position="269"/>
    </location>
</feature>
<dbReference type="GO" id="GO:0016763">
    <property type="term" value="F:pentosyltransferase activity"/>
    <property type="evidence" value="ECO:0007669"/>
    <property type="project" value="TreeGrafter"/>
</dbReference>
<dbReference type="InterPro" id="IPR038731">
    <property type="entry name" value="RgtA/B/C-like"/>
</dbReference>
<comment type="caution">
    <text evidence="10">The sequence shown here is derived from an EMBL/GenBank/DDBJ whole genome shotgun (WGS) entry which is preliminary data.</text>
</comment>
<keyword evidence="3" id="KW-0328">Glycosyltransferase</keyword>
<evidence type="ECO:0000256" key="7">
    <source>
        <dbReference type="ARBA" id="ARBA00023136"/>
    </source>
</evidence>
<evidence type="ECO:0000256" key="6">
    <source>
        <dbReference type="ARBA" id="ARBA00022989"/>
    </source>
</evidence>
<evidence type="ECO:0000256" key="5">
    <source>
        <dbReference type="ARBA" id="ARBA00022692"/>
    </source>
</evidence>
<accession>A0A3A4ZEA6</accession>
<organism evidence="10 11">
    <name type="scientific">candidate division WWE3 bacterium</name>
    <dbReference type="NCBI Taxonomy" id="2053526"/>
    <lineage>
        <taxon>Bacteria</taxon>
        <taxon>Katanobacteria</taxon>
    </lineage>
</organism>
<evidence type="ECO:0000313" key="10">
    <source>
        <dbReference type="EMBL" id="RJR27521.1"/>
    </source>
</evidence>
<keyword evidence="2" id="KW-1003">Cell membrane</keyword>
<reference evidence="10 11" key="1">
    <citation type="journal article" date="2017" name="ISME J.">
        <title>Energy and carbon metabolisms in a deep terrestrial subsurface fluid microbial community.</title>
        <authorList>
            <person name="Momper L."/>
            <person name="Jungbluth S.P."/>
            <person name="Lee M.D."/>
            <person name="Amend J.P."/>
        </authorList>
    </citation>
    <scope>NUCLEOTIDE SEQUENCE [LARGE SCALE GENOMIC DNA]</scope>
    <source>
        <strain evidence="10">SURF_46</strain>
    </source>
</reference>
<dbReference type="PANTHER" id="PTHR33908:SF11">
    <property type="entry name" value="MEMBRANE PROTEIN"/>
    <property type="match status" value="1"/>
</dbReference>
<feature type="transmembrane region" description="Helical" evidence="8">
    <location>
        <begin position="296"/>
        <end position="314"/>
    </location>
</feature>
<evidence type="ECO:0000259" key="9">
    <source>
        <dbReference type="Pfam" id="PF13231"/>
    </source>
</evidence>
<protein>
    <submittedName>
        <fullName evidence="10">Glycosyltransferase family 39 protein</fullName>
    </submittedName>
</protein>
<dbReference type="InterPro" id="IPR050297">
    <property type="entry name" value="LipidA_mod_glycosyltrf_83"/>
</dbReference>
<keyword evidence="6 8" id="KW-1133">Transmembrane helix</keyword>
<comment type="subcellular location">
    <subcellularLocation>
        <location evidence="1">Cell membrane</location>
        <topology evidence="1">Multi-pass membrane protein</topology>
    </subcellularLocation>
</comment>
<keyword evidence="5 8" id="KW-0812">Transmembrane</keyword>
<evidence type="ECO:0000256" key="3">
    <source>
        <dbReference type="ARBA" id="ARBA00022676"/>
    </source>
</evidence>
<dbReference type="Pfam" id="PF13231">
    <property type="entry name" value="PMT_2"/>
    <property type="match status" value="1"/>
</dbReference>
<keyword evidence="7 8" id="KW-0472">Membrane</keyword>
<dbReference type="PANTHER" id="PTHR33908">
    <property type="entry name" value="MANNOSYLTRANSFERASE YKCB-RELATED"/>
    <property type="match status" value="1"/>
</dbReference>
<feature type="domain" description="Glycosyltransferase RgtA/B/C/D-like" evidence="9">
    <location>
        <begin position="42"/>
        <end position="203"/>
    </location>
</feature>
<evidence type="ECO:0000313" key="11">
    <source>
        <dbReference type="Proteomes" id="UP000265540"/>
    </source>
</evidence>
<evidence type="ECO:0000256" key="1">
    <source>
        <dbReference type="ARBA" id="ARBA00004651"/>
    </source>
</evidence>
<feature type="transmembrane region" description="Helical" evidence="8">
    <location>
        <begin position="142"/>
        <end position="169"/>
    </location>
</feature>